<keyword evidence="1" id="KW-0560">Oxidoreductase</keyword>
<reference evidence="5 6" key="1">
    <citation type="submission" date="2022-08" db="EMBL/GenBank/DDBJ databases">
        <title>Reclassification of Massilia species as members of the genera Telluria, Duganella, Pseudoduganella, Mokoshia gen. nov. and Zemynaea gen. nov. using orthogonal and non-orthogonal genome-based approaches.</title>
        <authorList>
            <person name="Bowman J.P."/>
        </authorList>
    </citation>
    <scope>NUCLEOTIDE SEQUENCE [LARGE SCALE GENOMIC DNA]</scope>
    <source>
        <strain evidence="5 6">JCM 31606</strain>
    </source>
</reference>
<evidence type="ECO:0000259" key="3">
    <source>
        <dbReference type="Pfam" id="PF01232"/>
    </source>
</evidence>
<sequence length="475" mass="52707">MQALRRSAPFALPIKILQFGQGNFLRGFFDWQVDLLNERTGLDAGVLVVRPRGGGPAPLLDTQDGLFTVLVRGLDEAGQPVKEYRRVECVQRELDLNAMYADYLAQAANPDLRFIVSNTTEAGIAVNDSDAFDDAPPSSFPAKLTRLLFDRFTAFEGAHDKGLILLPCELIDDNGGALKKAVLHFARLWQLDPAFDAWIETSCMFCSTLVDRIVTGYPSSDADVIQEELGYRDAFLVAAEYYYLFVIKGPASLADELRLAGANLNIKLVDDITPYKKRKVGILNGGHTSLVPVALLAGLEAVGQAVDDPQVGAWLRAAIEQEIIPALVMDRAELQDFAEDVLRRFRNPAIHHRLASIALNSWSKFAARVMPQLLNYIELNHGKLPWRLVLALAATMVLYRGGVIELADDKAHLDWFEQGWQKVHDKKWSVDQLVQGWLANRALWGRDLNQVQGLAAAVVQAVERIDNTGIRQALN</sequence>
<organism evidence="5 6">
    <name type="scientific">Massilia terrae</name>
    <dbReference type="NCBI Taxonomy" id="1811224"/>
    <lineage>
        <taxon>Bacteria</taxon>
        <taxon>Pseudomonadati</taxon>
        <taxon>Pseudomonadota</taxon>
        <taxon>Betaproteobacteria</taxon>
        <taxon>Burkholderiales</taxon>
        <taxon>Oxalobacteraceae</taxon>
        <taxon>Telluria group</taxon>
        <taxon>Massilia</taxon>
    </lineage>
</organism>
<feature type="domain" description="Mannitol dehydrogenase N-terminal" evidence="3">
    <location>
        <begin position="15"/>
        <end position="260"/>
    </location>
</feature>
<dbReference type="Pfam" id="PF08125">
    <property type="entry name" value="Mannitol_dh_C"/>
    <property type="match status" value="1"/>
</dbReference>
<keyword evidence="6" id="KW-1185">Reference proteome</keyword>
<evidence type="ECO:0000313" key="5">
    <source>
        <dbReference type="EMBL" id="MCS0657497.1"/>
    </source>
</evidence>
<dbReference type="Pfam" id="PF01232">
    <property type="entry name" value="Mannitol_dh"/>
    <property type="match status" value="1"/>
</dbReference>
<dbReference type="Gene3D" id="3.40.50.720">
    <property type="entry name" value="NAD(P)-binding Rossmann-like Domain"/>
    <property type="match status" value="1"/>
</dbReference>
<comment type="caution">
    <text evidence="5">The sequence shown here is derived from an EMBL/GenBank/DDBJ whole genome shotgun (WGS) entry which is preliminary data.</text>
</comment>
<gene>
    <name evidence="5" type="ORF">NX778_05400</name>
</gene>
<dbReference type="InterPro" id="IPR036291">
    <property type="entry name" value="NAD(P)-bd_dom_sf"/>
</dbReference>
<dbReference type="PANTHER" id="PTHR30524:SF0">
    <property type="entry name" value="ALTRONATE OXIDOREDUCTASE-RELATED"/>
    <property type="match status" value="1"/>
</dbReference>
<feature type="domain" description="Mannitol dehydrogenase C-terminal" evidence="4">
    <location>
        <begin position="271"/>
        <end position="465"/>
    </location>
</feature>
<evidence type="ECO:0000256" key="1">
    <source>
        <dbReference type="ARBA" id="ARBA00023002"/>
    </source>
</evidence>
<evidence type="ECO:0000256" key="2">
    <source>
        <dbReference type="ARBA" id="ARBA00023027"/>
    </source>
</evidence>
<dbReference type="InterPro" id="IPR013328">
    <property type="entry name" value="6PGD_dom2"/>
</dbReference>
<dbReference type="SUPFAM" id="SSF51735">
    <property type="entry name" value="NAD(P)-binding Rossmann-fold domains"/>
    <property type="match status" value="1"/>
</dbReference>
<dbReference type="InterPro" id="IPR013118">
    <property type="entry name" value="Mannitol_DH_C"/>
</dbReference>
<name>A0ABT2CU43_9BURK</name>
<dbReference type="PANTHER" id="PTHR30524">
    <property type="entry name" value="MANNITOL-1-PHOSPHATE 5-DEHYDROGENASE"/>
    <property type="match status" value="1"/>
</dbReference>
<dbReference type="EMBL" id="JANUGU010000001">
    <property type="protein sequence ID" value="MCS0657497.1"/>
    <property type="molecule type" value="Genomic_DNA"/>
</dbReference>
<keyword evidence="2" id="KW-0520">NAD</keyword>
<dbReference type="InterPro" id="IPR008927">
    <property type="entry name" value="6-PGluconate_DH-like_C_sf"/>
</dbReference>
<evidence type="ECO:0000259" key="4">
    <source>
        <dbReference type="Pfam" id="PF08125"/>
    </source>
</evidence>
<dbReference type="Proteomes" id="UP001204621">
    <property type="component" value="Unassembled WGS sequence"/>
</dbReference>
<protein>
    <submittedName>
        <fullName evidence="5">Tagaturonate reductase</fullName>
    </submittedName>
</protein>
<dbReference type="RefSeq" id="WP_258810638.1">
    <property type="nucleotide sequence ID" value="NZ_JANUGU010000001.1"/>
</dbReference>
<dbReference type="InterPro" id="IPR013131">
    <property type="entry name" value="Mannitol_DH_N"/>
</dbReference>
<evidence type="ECO:0000313" key="6">
    <source>
        <dbReference type="Proteomes" id="UP001204621"/>
    </source>
</evidence>
<proteinExistence type="predicted"/>
<dbReference type="Gene3D" id="1.10.1040.10">
    <property type="entry name" value="N-(1-d-carboxylethyl)-l-norvaline Dehydrogenase, domain 2"/>
    <property type="match status" value="1"/>
</dbReference>
<dbReference type="SUPFAM" id="SSF48179">
    <property type="entry name" value="6-phosphogluconate dehydrogenase C-terminal domain-like"/>
    <property type="match status" value="1"/>
</dbReference>
<dbReference type="NCBIfam" id="NF002969">
    <property type="entry name" value="PRK03643.1"/>
    <property type="match status" value="1"/>
</dbReference>
<accession>A0ABT2CU43</accession>